<accession>A0A9W4WSQ6</accession>
<sequence>DREFKNKGLQNEALTHKSYAYEHPMSGNHNEKLEFLGDSVISLVMSNYLYKKCKDEGELTMMRAKLVCKQTLAEFALRLNLELRLKFGKGALITNARNNEKILEDAFEAYIGAVFLDSDENFLEVMNFMKPLLEPKVEQLLLEKKNAQQNDTSKHIIGPQDLSLMTLPLEDPINKLQTWSQRRNFGLPKYILVENKKVENKHNQPQFTFEVIINGITYSQGTARNKSEAKKLAAINTLNLIDDTVKLIK</sequence>
<keyword evidence="6" id="KW-0378">Hydrolase</keyword>
<feature type="domain" description="DRBM" evidence="10">
    <location>
        <begin position="171"/>
        <end position="243"/>
    </location>
</feature>
<reference evidence="12" key="1">
    <citation type="submission" date="2022-08" db="EMBL/GenBank/DDBJ databases">
        <authorList>
            <person name="Kallberg Y."/>
            <person name="Tangrot J."/>
            <person name="Rosling A."/>
        </authorList>
    </citation>
    <scope>NUCLEOTIDE SEQUENCE</scope>
    <source>
        <strain evidence="12">Wild A</strain>
    </source>
</reference>
<proteinExistence type="inferred from homology"/>
<dbReference type="Gene3D" id="3.30.160.20">
    <property type="match status" value="1"/>
</dbReference>
<comment type="catalytic activity">
    <reaction evidence="1">
        <text>Endonucleolytic cleavage to 5'-phosphomonoester.</text>
        <dbReference type="EC" id="3.1.26.3"/>
    </reaction>
</comment>
<comment type="caution">
    <text evidence="12">The sequence shown here is derived from an EMBL/GenBank/DDBJ whole genome shotgun (WGS) entry which is preliminary data.</text>
</comment>
<dbReference type="Pfam" id="PF00035">
    <property type="entry name" value="dsrm"/>
    <property type="match status" value="1"/>
</dbReference>
<keyword evidence="5" id="KW-0255">Endonuclease</keyword>
<dbReference type="PANTHER" id="PTHR14950">
    <property type="entry name" value="DICER-RELATED"/>
    <property type="match status" value="1"/>
</dbReference>
<evidence type="ECO:0000259" key="11">
    <source>
        <dbReference type="PROSITE" id="PS50142"/>
    </source>
</evidence>
<dbReference type="SUPFAM" id="SSF54768">
    <property type="entry name" value="dsRNA-binding domain-like"/>
    <property type="match status" value="1"/>
</dbReference>
<name>A0A9W4WSQ6_9GLOM</name>
<dbReference type="FunFam" id="1.10.1520.10:FF:000001">
    <property type="entry name" value="Ribonuclease 3"/>
    <property type="match status" value="1"/>
</dbReference>
<evidence type="ECO:0000256" key="6">
    <source>
        <dbReference type="ARBA" id="ARBA00022801"/>
    </source>
</evidence>
<dbReference type="InterPro" id="IPR036389">
    <property type="entry name" value="RNase_III_sf"/>
</dbReference>
<keyword evidence="3" id="KW-0540">Nuclease</keyword>
<dbReference type="PROSITE" id="PS50137">
    <property type="entry name" value="DS_RBD"/>
    <property type="match status" value="1"/>
</dbReference>
<dbReference type="Gene3D" id="1.10.1520.10">
    <property type="entry name" value="Ribonuclease III domain"/>
    <property type="match status" value="1"/>
</dbReference>
<dbReference type="PANTHER" id="PTHR14950:SF37">
    <property type="entry name" value="ENDORIBONUCLEASE DICER"/>
    <property type="match status" value="1"/>
</dbReference>
<organism evidence="12 13">
    <name type="scientific">Funneliformis geosporum</name>
    <dbReference type="NCBI Taxonomy" id="1117311"/>
    <lineage>
        <taxon>Eukaryota</taxon>
        <taxon>Fungi</taxon>
        <taxon>Fungi incertae sedis</taxon>
        <taxon>Mucoromycota</taxon>
        <taxon>Glomeromycotina</taxon>
        <taxon>Glomeromycetes</taxon>
        <taxon>Glomerales</taxon>
        <taxon>Glomeraceae</taxon>
        <taxon>Funneliformis</taxon>
    </lineage>
</organism>
<dbReference type="PROSITE" id="PS50142">
    <property type="entry name" value="RNASE_3_2"/>
    <property type="match status" value="1"/>
</dbReference>
<feature type="domain" description="RNase III" evidence="11">
    <location>
        <begin position="1"/>
        <end position="119"/>
    </location>
</feature>
<dbReference type="Pfam" id="PF14622">
    <property type="entry name" value="Ribonucleas_3_3"/>
    <property type="match status" value="1"/>
</dbReference>
<dbReference type="EMBL" id="CAMKVN010003259">
    <property type="protein sequence ID" value="CAI2184204.1"/>
    <property type="molecule type" value="Genomic_DNA"/>
</dbReference>
<evidence type="ECO:0000256" key="5">
    <source>
        <dbReference type="ARBA" id="ARBA00022759"/>
    </source>
</evidence>
<evidence type="ECO:0000256" key="9">
    <source>
        <dbReference type="PROSITE-ProRule" id="PRU00266"/>
    </source>
</evidence>
<dbReference type="CDD" id="cd00593">
    <property type="entry name" value="RIBOc"/>
    <property type="match status" value="1"/>
</dbReference>
<evidence type="ECO:0000256" key="1">
    <source>
        <dbReference type="ARBA" id="ARBA00000109"/>
    </source>
</evidence>
<dbReference type="GO" id="GO:0034475">
    <property type="term" value="P:U4 snRNA 3'-end processing"/>
    <property type="evidence" value="ECO:0007669"/>
    <property type="project" value="UniProtKB-ARBA"/>
</dbReference>
<dbReference type="GO" id="GO:0030847">
    <property type="term" value="P:termination of RNA polymerase II transcription, exosome-dependent"/>
    <property type="evidence" value="ECO:0007669"/>
    <property type="project" value="UniProtKB-ARBA"/>
</dbReference>
<gene>
    <name evidence="12" type="ORF">FWILDA_LOCUS11463</name>
</gene>
<evidence type="ECO:0000256" key="4">
    <source>
        <dbReference type="ARBA" id="ARBA00022723"/>
    </source>
</evidence>
<evidence type="ECO:0000313" key="12">
    <source>
        <dbReference type="EMBL" id="CAI2184204.1"/>
    </source>
</evidence>
<evidence type="ECO:0000256" key="2">
    <source>
        <dbReference type="ARBA" id="ARBA00012177"/>
    </source>
</evidence>
<dbReference type="InterPro" id="IPR000999">
    <property type="entry name" value="RNase_III_dom"/>
</dbReference>
<dbReference type="GO" id="GO:0004525">
    <property type="term" value="F:ribonuclease III activity"/>
    <property type="evidence" value="ECO:0007669"/>
    <property type="project" value="UniProtKB-EC"/>
</dbReference>
<dbReference type="AlphaFoldDB" id="A0A9W4WSQ6"/>
<dbReference type="PROSITE" id="PS00517">
    <property type="entry name" value="RNASE_3_1"/>
    <property type="match status" value="1"/>
</dbReference>
<evidence type="ECO:0000256" key="7">
    <source>
        <dbReference type="ARBA" id="ARBA00022842"/>
    </source>
</evidence>
<keyword evidence="8 9" id="KW-0694">RNA-binding</keyword>
<dbReference type="GO" id="GO:0046872">
    <property type="term" value="F:metal ion binding"/>
    <property type="evidence" value="ECO:0007669"/>
    <property type="project" value="UniProtKB-KW"/>
</dbReference>
<dbReference type="GO" id="GO:0034963">
    <property type="term" value="P:box C/D sno(s)RNA processing"/>
    <property type="evidence" value="ECO:0007669"/>
    <property type="project" value="UniProtKB-ARBA"/>
</dbReference>
<evidence type="ECO:0000259" key="10">
    <source>
        <dbReference type="PROSITE" id="PS50137"/>
    </source>
</evidence>
<evidence type="ECO:0000256" key="8">
    <source>
        <dbReference type="ARBA" id="ARBA00022884"/>
    </source>
</evidence>
<protein>
    <recommendedName>
        <fullName evidence="2">ribonuclease III</fullName>
        <ecNumber evidence="2">3.1.26.3</ecNumber>
    </recommendedName>
</protein>
<dbReference type="Proteomes" id="UP001153678">
    <property type="component" value="Unassembled WGS sequence"/>
</dbReference>
<dbReference type="SUPFAM" id="SSF69065">
    <property type="entry name" value="RNase III domain-like"/>
    <property type="match status" value="1"/>
</dbReference>
<evidence type="ECO:0000313" key="13">
    <source>
        <dbReference type="Proteomes" id="UP001153678"/>
    </source>
</evidence>
<dbReference type="CDD" id="cd10845">
    <property type="entry name" value="DSRM_RNAse_III_family"/>
    <property type="match status" value="1"/>
</dbReference>
<dbReference type="OrthoDB" id="2394192at2759"/>
<keyword evidence="4" id="KW-0479">Metal-binding</keyword>
<dbReference type="InterPro" id="IPR011907">
    <property type="entry name" value="RNase_III"/>
</dbReference>
<keyword evidence="7" id="KW-0460">Magnesium</keyword>
<feature type="non-terminal residue" evidence="12">
    <location>
        <position position="1"/>
    </location>
</feature>
<dbReference type="EC" id="3.1.26.3" evidence="2"/>
<dbReference type="SMART" id="SM00358">
    <property type="entry name" value="DSRM"/>
    <property type="match status" value="1"/>
</dbReference>
<dbReference type="InterPro" id="IPR014720">
    <property type="entry name" value="dsRBD_dom"/>
</dbReference>
<dbReference type="GO" id="GO:0006364">
    <property type="term" value="P:rRNA processing"/>
    <property type="evidence" value="ECO:0007669"/>
    <property type="project" value="InterPro"/>
</dbReference>
<dbReference type="HAMAP" id="MF_00104">
    <property type="entry name" value="RNase_III"/>
    <property type="match status" value="1"/>
</dbReference>
<dbReference type="SMART" id="SM00535">
    <property type="entry name" value="RIBOc"/>
    <property type="match status" value="1"/>
</dbReference>
<evidence type="ECO:0000256" key="3">
    <source>
        <dbReference type="ARBA" id="ARBA00022722"/>
    </source>
</evidence>
<dbReference type="GO" id="GO:0003723">
    <property type="term" value="F:RNA binding"/>
    <property type="evidence" value="ECO:0007669"/>
    <property type="project" value="UniProtKB-UniRule"/>
</dbReference>
<keyword evidence="13" id="KW-1185">Reference proteome</keyword>